<gene>
    <name evidence="1" type="ORF">SCF082_LOCUS34534</name>
</gene>
<reference evidence="1 2" key="1">
    <citation type="submission" date="2024-02" db="EMBL/GenBank/DDBJ databases">
        <authorList>
            <person name="Chen Y."/>
            <person name="Shah S."/>
            <person name="Dougan E. K."/>
            <person name="Thang M."/>
            <person name="Chan C."/>
        </authorList>
    </citation>
    <scope>NUCLEOTIDE SEQUENCE [LARGE SCALE GENOMIC DNA]</scope>
</reference>
<name>A0ABP0NY04_9DINO</name>
<evidence type="ECO:0000313" key="2">
    <source>
        <dbReference type="Proteomes" id="UP001642464"/>
    </source>
</evidence>
<organism evidence="1 2">
    <name type="scientific">Durusdinium trenchii</name>
    <dbReference type="NCBI Taxonomy" id="1381693"/>
    <lineage>
        <taxon>Eukaryota</taxon>
        <taxon>Sar</taxon>
        <taxon>Alveolata</taxon>
        <taxon>Dinophyceae</taxon>
        <taxon>Suessiales</taxon>
        <taxon>Symbiodiniaceae</taxon>
        <taxon>Durusdinium</taxon>
    </lineage>
</organism>
<evidence type="ECO:0000313" key="1">
    <source>
        <dbReference type="EMBL" id="CAK9068666.1"/>
    </source>
</evidence>
<dbReference type="EMBL" id="CAXAMM010031779">
    <property type="protein sequence ID" value="CAK9068666.1"/>
    <property type="molecule type" value="Genomic_DNA"/>
</dbReference>
<protein>
    <submittedName>
        <fullName evidence="1">Glutamate receptor 3.2</fullName>
    </submittedName>
</protein>
<dbReference type="Proteomes" id="UP001642464">
    <property type="component" value="Unassembled WGS sequence"/>
</dbReference>
<proteinExistence type="predicted"/>
<comment type="caution">
    <text evidence="1">The sequence shown here is derived from an EMBL/GenBank/DDBJ whole genome shotgun (WGS) entry which is preliminary data.</text>
</comment>
<keyword evidence="2" id="KW-1185">Reference proteome</keyword>
<accession>A0ABP0NY04</accession>
<sequence length="144" mass="16128">MSHEESHVVCSEPRLPRVSVHVDPARLHRRSFSLRPHRLAMGVRHLHVALVVVLALPVPGVEIVIDASGEQMGSTHMLRREEAYVTYSTTPHPCTDKTLCSGCEGLGRSTCESACWKDEDEDRNRQCVWTTLWNCTHKAGGAWC</sequence>
<keyword evidence="1" id="KW-0675">Receptor</keyword>